<name>A0A2J8U8R0_PONAB</name>
<accession>A0A2J8U8R0</accession>
<keyword evidence="2" id="KW-0472">Membrane</keyword>
<keyword evidence="2" id="KW-0812">Transmembrane</keyword>
<organism evidence="3">
    <name type="scientific">Pongo abelii</name>
    <name type="common">Sumatran orangutan</name>
    <name type="synonym">Pongo pygmaeus abelii</name>
    <dbReference type="NCBI Taxonomy" id="9601"/>
    <lineage>
        <taxon>Eukaryota</taxon>
        <taxon>Metazoa</taxon>
        <taxon>Chordata</taxon>
        <taxon>Craniata</taxon>
        <taxon>Vertebrata</taxon>
        <taxon>Euteleostomi</taxon>
        <taxon>Mammalia</taxon>
        <taxon>Eutheria</taxon>
        <taxon>Euarchontoglires</taxon>
        <taxon>Primates</taxon>
        <taxon>Haplorrhini</taxon>
        <taxon>Catarrhini</taxon>
        <taxon>Hominidae</taxon>
        <taxon>Pongo</taxon>
    </lineage>
</organism>
<feature type="transmembrane region" description="Helical" evidence="2">
    <location>
        <begin position="32"/>
        <end position="57"/>
    </location>
</feature>
<dbReference type="AlphaFoldDB" id="A0A2J8U8R0"/>
<evidence type="ECO:0000256" key="1">
    <source>
        <dbReference type="SAM" id="MobiDB-lite"/>
    </source>
</evidence>
<protein>
    <submittedName>
        <fullName evidence="3">T0103520 isoform 1</fullName>
    </submittedName>
</protein>
<gene>
    <name evidence="3" type="ORF">CR201_G0029685</name>
</gene>
<feature type="region of interest" description="Disordered" evidence="1">
    <location>
        <begin position="1"/>
        <end position="30"/>
    </location>
</feature>
<evidence type="ECO:0000313" key="3">
    <source>
        <dbReference type="EMBL" id="PNJ41644.1"/>
    </source>
</evidence>
<keyword evidence="2" id="KW-1133">Transmembrane helix</keyword>
<feature type="compositionally biased region" description="Polar residues" evidence="1">
    <location>
        <begin position="17"/>
        <end position="27"/>
    </location>
</feature>
<reference evidence="3" key="1">
    <citation type="submission" date="2017-12" db="EMBL/GenBank/DDBJ databases">
        <title>High-resolution comparative analysis of great ape genomes.</title>
        <authorList>
            <person name="Pollen A."/>
            <person name="Hastie A."/>
            <person name="Hormozdiari F."/>
            <person name="Dougherty M."/>
            <person name="Liu R."/>
            <person name="Chaisson M."/>
            <person name="Hoppe E."/>
            <person name="Hill C."/>
            <person name="Pang A."/>
            <person name="Hillier L."/>
            <person name="Baker C."/>
            <person name="Armstrong J."/>
            <person name="Shendure J."/>
            <person name="Paten B."/>
            <person name="Wilson R."/>
            <person name="Chao H."/>
            <person name="Schneider V."/>
            <person name="Ventura M."/>
            <person name="Kronenberg Z."/>
            <person name="Murali S."/>
            <person name="Gordon D."/>
            <person name="Cantsilieris S."/>
            <person name="Munson K."/>
            <person name="Nelson B."/>
            <person name="Raja A."/>
            <person name="Underwood J."/>
            <person name="Diekhans M."/>
            <person name="Fiddes I."/>
            <person name="Haussler D."/>
            <person name="Eichler E."/>
        </authorList>
    </citation>
    <scope>NUCLEOTIDE SEQUENCE [LARGE SCALE GENOMIC DNA]</scope>
    <source>
        <strain evidence="3">Susie</strain>
    </source>
</reference>
<evidence type="ECO:0000256" key="2">
    <source>
        <dbReference type="SAM" id="Phobius"/>
    </source>
</evidence>
<proteinExistence type="predicted"/>
<dbReference type="EMBL" id="NDHI03003467">
    <property type="protein sequence ID" value="PNJ41644.1"/>
    <property type="molecule type" value="Genomic_DNA"/>
</dbReference>
<sequence length="81" mass="8524">MSTSPRPWSPGSRSARPWSNSSLSLQGKSGPMTGVVLVAVGEVAMKILLLCLCVILLRVRSCRRKAARAAPGMEAADAVTD</sequence>
<comment type="caution">
    <text evidence="3">The sequence shown here is derived from an EMBL/GenBank/DDBJ whole genome shotgun (WGS) entry which is preliminary data.</text>
</comment>